<dbReference type="EMBL" id="FZOD01000086">
    <property type="protein sequence ID" value="SNT61912.1"/>
    <property type="molecule type" value="Genomic_DNA"/>
</dbReference>
<accession>A0A239P4M7</accession>
<proteinExistence type="predicted"/>
<reference evidence="1 2" key="1">
    <citation type="submission" date="2017-06" db="EMBL/GenBank/DDBJ databases">
        <authorList>
            <person name="Kim H.J."/>
            <person name="Triplett B.A."/>
        </authorList>
    </citation>
    <scope>NUCLEOTIDE SEQUENCE [LARGE SCALE GENOMIC DNA]</scope>
    <source>
        <strain evidence="1 2">CGMCC 4.2132</strain>
    </source>
</reference>
<evidence type="ECO:0000313" key="1">
    <source>
        <dbReference type="EMBL" id="SNT61912.1"/>
    </source>
</evidence>
<dbReference type="Proteomes" id="UP000198282">
    <property type="component" value="Unassembled WGS sequence"/>
</dbReference>
<gene>
    <name evidence="1" type="ORF">SAMN05216276_108617</name>
</gene>
<name>A0A239P4M7_9ACTN</name>
<dbReference type="AlphaFoldDB" id="A0A239P4M7"/>
<keyword evidence="2" id="KW-1185">Reference proteome</keyword>
<sequence>MRKSQTVRARRSEGAAPTPCTVFRDLRRSGLPTMTVSLVLNPVVMGEIAALTRRAEGTLRWMRHMCKIEPLFNSHGRLFAWKSELVAWLDQEQANDVATRFSP</sequence>
<protein>
    <submittedName>
        <fullName evidence="1">Uncharacterized protein</fullName>
    </submittedName>
</protein>
<organism evidence="1 2">
    <name type="scientific">Streptosporangium subroseum</name>
    <dbReference type="NCBI Taxonomy" id="106412"/>
    <lineage>
        <taxon>Bacteria</taxon>
        <taxon>Bacillati</taxon>
        <taxon>Actinomycetota</taxon>
        <taxon>Actinomycetes</taxon>
        <taxon>Streptosporangiales</taxon>
        <taxon>Streptosporangiaceae</taxon>
        <taxon>Streptosporangium</taxon>
    </lineage>
</organism>
<evidence type="ECO:0000313" key="2">
    <source>
        <dbReference type="Proteomes" id="UP000198282"/>
    </source>
</evidence>